<sequence>MAFLLGIEFRRRFAQLFKINPSLTNNEAYDILEANLFDIPKTCLEIAKKTQESIQEREFWIPKRALEQLEVSERPEKKIRSSQTPEQSRPNIIINKNLPDQEAHDSNNQQVKSKEIIEIYDSDDETRQEIVVDDERSIVQNDADPCSFDQAVTGSKREFSDIEILDEWDIDSVNSGNESDSETDYGSHQSRSTFDLHMKSVEKLKASESTEPTKSAESIKPIRSETLATPLVLEKAGTLFHRTLRPVRIDDEQTLTGSGSKEYYEEIVSAHNSAEKFLHESRDNLIEFQAECRAGDSVLVQDDKYPSLFA</sequence>
<dbReference type="GO" id="GO:0008168">
    <property type="term" value="F:methyltransferase activity"/>
    <property type="evidence" value="ECO:0007669"/>
    <property type="project" value="UniProtKB-KW"/>
</dbReference>
<keyword evidence="3" id="KW-1185">Reference proteome</keyword>
<reference evidence="2 3" key="1">
    <citation type="journal article" date="2020" name="Phytopathology">
        <title>A high-quality genome resource of Botrytis fragariae, a new and rapidly spreading fungal pathogen causing strawberry gray mold in the U.S.A.</title>
        <authorList>
            <person name="Wu Y."/>
            <person name="Saski C.A."/>
            <person name="Schnabel G."/>
            <person name="Xiao S."/>
            <person name="Hu M."/>
        </authorList>
    </citation>
    <scope>NUCLEOTIDE SEQUENCE [LARGE SCALE GENOMIC DNA]</scope>
    <source>
        <strain evidence="2 3">BVB16</strain>
    </source>
</reference>
<feature type="region of interest" description="Disordered" evidence="1">
    <location>
        <begin position="72"/>
        <end position="114"/>
    </location>
</feature>
<comment type="caution">
    <text evidence="2">The sequence shown here is derived from an EMBL/GenBank/DDBJ whole genome shotgun (WGS) entry which is preliminary data.</text>
</comment>
<accession>A0A8H6AKQ5</accession>
<dbReference type="OrthoDB" id="3562897at2759"/>
<proteinExistence type="predicted"/>
<feature type="compositionally biased region" description="Polar residues" evidence="1">
    <location>
        <begin position="81"/>
        <end position="90"/>
    </location>
</feature>
<name>A0A8H6AKQ5_9HELO</name>
<dbReference type="EMBL" id="JABFCT010000018">
    <property type="protein sequence ID" value="KAF5869060.1"/>
    <property type="molecule type" value="Genomic_DNA"/>
</dbReference>
<gene>
    <name evidence="2" type="ORF">Bfra_011602</name>
</gene>
<dbReference type="GeneID" id="59265621"/>
<evidence type="ECO:0000256" key="1">
    <source>
        <dbReference type="SAM" id="MobiDB-lite"/>
    </source>
</evidence>
<dbReference type="RefSeq" id="XP_037188009.1">
    <property type="nucleotide sequence ID" value="XM_037341929.1"/>
</dbReference>
<dbReference type="Proteomes" id="UP000531561">
    <property type="component" value="Unassembled WGS sequence"/>
</dbReference>
<dbReference type="AlphaFoldDB" id="A0A8H6AKQ5"/>
<organism evidence="2 3">
    <name type="scientific">Botrytis fragariae</name>
    <dbReference type="NCBI Taxonomy" id="1964551"/>
    <lineage>
        <taxon>Eukaryota</taxon>
        <taxon>Fungi</taxon>
        <taxon>Dikarya</taxon>
        <taxon>Ascomycota</taxon>
        <taxon>Pezizomycotina</taxon>
        <taxon>Leotiomycetes</taxon>
        <taxon>Helotiales</taxon>
        <taxon>Sclerotiniaceae</taxon>
        <taxon>Botrytis</taxon>
    </lineage>
</organism>
<feature type="region of interest" description="Disordered" evidence="1">
    <location>
        <begin position="170"/>
        <end position="193"/>
    </location>
</feature>
<dbReference type="GO" id="GO:0032259">
    <property type="term" value="P:methylation"/>
    <property type="evidence" value="ECO:0007669"/>
    <property type="project" value="UniProtKB-KW"/>
</dbReference>
<feature type="compositionally biased region" description="Polar residues" evidence="1">
    <location>
        <begin position="172"/>
        <end position="193"/>
    </location>
</feature>
<evidence type="ECO:0000313" key="3">
    <source>
        <dbReference type="Proteomes" id="UP000531561"/>
    </source>
</evidence>
<evidence type="ECO:0000313" key="2">
    <source>
        <dbReference type="EMBL" id="KAF5869060.1"/>
    </source>
</evidence>
<keyword evidence="2" id="KW-0489">Methyltransferase</keyword>
<keyword evidence="2" id="KW-0808">Transferase</keyword>
<protein>
    <submittedName>
        <fullName evidence="2">Putative s-adenosyl-l-methionine-dependent methyltransferase protein</fullName>
    </submittedName>
</protein>